<evidence type="ECO:0000259" key="5">
    <source>
        <dbReference type="Pfam" id="PF01850"/>
    </source>
</evidence>
<evidence type="ECO:0000256" key="3">
    <source>
        <dbReference type="ARBA" id="ARBA00022723"/>
    </source>
</evidence>
<dbReference type="HAMAP" id="MF_00265">
    <property type="entry name" value="VapC_Nob1"/>
    <property type="match status" value="1"/>
</dbReference>
<evidence type="ECO:0000313" key="6">
    <source>
        <dbReference type="EMBL" id="VAW37960.1"/>
    </source>
</evidence>
<reference evidence="6" key="1">
    <citation type="submission" date="2018-06" db="EMBL/GenBank/DDBJ databases">
        <authorList>
            <person name="Zhirakovskaya E."/>
        </authorList>
    </citation>
    <scope>NUCLEOTIDE SEQUENCE</scope>
</reference>
<proteinExistence type="inferred from homology"/>
<dbReference type="GO" id="GO:0046872">
    <property type="term" value="F:metal ion binding"/>
    <property type="evidence" value="ECO:0007669"/>
    <property type="project" value="UniProtKB-KW"/>
</dbReference>
<dbReference type="GO" id="GO:0016787">
    <property type="term" value="F:hydrolase activity"/>
    <property type="evidence" value="ECO:0007669"/>
    <property type="project" value="UniProtKB-KW"/>
</dbReference>
<name>A0A3B0VB57_9ZZZZ</name>
<feature type="domain" description="PIN" evidence="5">
    <location>
        <begin position="6"/>
        <end position="127"/>
    </location>
</feature>
<organism evidence="6">
    <name type="scientific">hydrothermal vent metagenome</name>
    <dbReference type="NCBI Taxonomy" id="652676"/>
    <lineage>
        <taxon>unclassified sequences</taxon>
        <taxon>metagenomes</taxon>
        <taxon>ecological metagenomes</taxon>
    </lineage>
</organism>
<dbReference type="InterPro" id="IPR029060">
    <property type="entry name" value="PIN-like_dom_sf"/>
</dbReference>
<dbReference type="SUPFAM" id="SSF88723">
    <property type="entry name" value="PIN domain-like"/>
    <property type="match status" value="1"/>
</dbReference>
<dbReference type="CDD" id="cd18689">
    <property type="entry name" value="PIN_VapC-like"/>
    <property type="match status" value="1"/>
</dbReference>
<keyword evidence="1" id="KW-1277">Toxin-antitoxin system</keyword>
<dbReference type="GO" id="GO:0004540">
    <property type="term" value="F:RNA nuclease activity"/>
    <property type="evidence" value="ECO:0007669"/>
    <property type="project" value="InterPro"/>
</dbReference>
<dbReference type="AlphaFoldDB" id="A0A3B0VB57"/>
<dbReference type="InterPro" id="IPR002716">
    <property type="entry name" value="PIN_dom"/>
</dbReference>
<keyword evidence="2" id="KW-0540">Nuclease</keyword>
<dbReference type="Pfam" id="PF01850">
    <property type="entry name" value="PIN"/>
    <property type="match status" value="1"/>
</dbReference>
<sequence length="140" mass="15685">MNSRFVLDSWALIALLNKEQPASEQVEKILRMATDGRVYLVLSIINLGEIYYIVGRNRSSNAADEFLAEIKRLPIQIISANEQRVLAAAQLKMTHPIAYADAFTAAAAIELDATLLTGDPEFLNLGKKVKIQHLHRNKKR</sequence>
<keyword evidence="4" id="KW-0378">Hydrolase</keyword>
<protein>
    <recommendedName>
        <fullName evidence="5">PIN domain-containing protein</fullName>
    </recommendedName>
</protein>
<evidence type="ECO:0000256" key="4">
    <source>
        <dbReference type="ARBA" id="ARBA00022801"/>
    </source>
</evidence>
<gene>
    <name evidence="6" type="ORF">MNBD_CHLOROFLEXI01-2812</name>
</gene>
<keyword evidence="3" id="KW-0479">Metal-binding</keyword>
<evidence type="ECO:0000256" key="2">
    <source>
        <dbReference type="ARBA" id="ARBA00022722"/>
    </source>
</evidence>
<evidence type="ECO:0000256" key="1">
    <source>
        <dbReference type="ARBA" id="ARBA00022649"/>
    </source>
</evidence>
<dbReference type="InterPro" id="IPR022907">
    <property type="entry name" value="VapC_family"/>
</dbReference>
<dbReference type="Gene3D" id="3.40.50.1010">
    <property type="entry name" value="5'-nuclease"/>
    <property type="match status" value="1"/>
</dbReference>
<dbReference type="EMBL" id="UOEU01000688">
    <property type="protein sequence ID" value="VAW37960.1"/>
    <property type="molecule type" value="Genomic_DNA"/>
</dbReference>
<accession>A0A3B0VB57</accession>